<evidence type="ECO:0000313" key="1">
    <source>
        <dbReference type="EMBL" id="MBB6690551.1"/>
    </source>
</evidence>
<dbReference type="Proteomes" id="UP000553776">
    <property type="component" value="Unassembled WGS sequence"/>
</dbReference>
<sequence>MSGKAGELPIAFFAGQAEMEQWMEAHHGSSAGIRLRIAKKNSGQASVTYDEALEVALCYGWIDSRKEAYDDESWIQRFTPRGPKSIWSKVNREKAERLVAEGRMKPAGYAAIEAAKRGGLWDKAYESQGAASMPEDLAAELESRPAAKAFFESLNSRNQYAFKFRLHQAKDAAARERKLRQFVEMLEKGECFYPQGAK</sequence>
<gene>
    <name evidence="1" type="ORF">H7B90_03960</name>
</gene>
<dbReference type="RefSeq" id="WP_185134582.1">
    <property type="nucleotide sequence ID" value="NZ_BORM01000022.1"/>
</dbReference>
<dbReference type="EMBL" id="JACJVR010000012">
    <property type="protein sequence ID" value="MBB6690551.1"/>
    <property type="molecule type" value="Genomic_DNA"/>
</dbReference>
<comment type="caution">
    <text evidence="1">The sequence shown here is derived from an EMBL/GenBank/DDBJ whole genome shotgun (WGS) entry which is preliminary data.</text>
</comment>
<keyword evidence="2" id="KW-1185">Reference proteome</keyword>
<organism evidence="1 2">
    <name type="scientific">Cohnella xylanilytica</name>
    <dbReference type="NCBI Taxonomy" id="557555"/>
    <lineage>
        <taxon>Bacteria</taxon>
        <taxon>Bacillati</taxon>
        <taxon>Bacillota</taxon>
        <taxon>Bacilli</taxon>
        <taxon>Bacillales</taxon>
        <taxon>Paenibacillaceae</taxon>
        <taxon>Cohnella</taxon>
    </lineage>
</organism>
<evidence type="ECO:0000313" key="2">
    <source>
        <dbReference type="Proteomes" id="UP000553776"/>
    </source>
</evidence>
<accession>A0A841TX80</accession>
<protein>
    <submittedName>
        <fullName evidence="1">YdeI/OmpD-associated family protein</fullName>
    </submittedName>
</protein>
<proteinExistence type="predicted"/>
<dbReference type="AlphaFoldDB" id="A0A841TX80"/>
<name>A0A841TX80_9BACL</name>
<dbReference type="Pfam" id="PF13376">
    <property type="entry name" value="OmdA"/>
    <property type="match status" value="1"/>
</dbReference>
<reference evidence="1 2" key="1">
    <citation type="submission" date="2020-08" db="EMBL/GenBank/DDBJ databases">
        <title>Cohnella phylogeny.</title>
        <authorList>
            <person name="Dunlap C."/>
        </authorList>
    </citation>
    <scope>NUCLEOTIDE SEQUENCE [LARGE SCALE GENOMIC DNA]</scope>
    <source>
        <strain evidence="1 2">DSM 25239</strain>
    </source>
</reference>